<gene>
    <name evidence="1" type="ORF">HID58_067102</name>
</gene>
<evidence type="ECO:0000313" key="2">
    <source>
        <dbReference type="Proteomes" id="UP000824890"/>
    </source>
</evidence>
<dbReference type="EMBL" id="JAGKQM010000015">
    <property type="protein sequence ID" value="KAH0879708.1"/>
    <property type="molecule type" value="Genomic_DNA"/>
</dbReference>
<evidence type="ECO:0000313" key="1">
    <source>
        <dbReference type="EMBL" id="KAH0879708.1"/>
    </source>
</evidence>
<feature type="non-terminal residue" evidence="1">
    <location>
        <position position="1"/>
    </location>
</feature>
<keyword evidence="2" id="KW-1185">Reference proteome</keyword>
<proteinExistence type="predicted"/>
<organism evidence="1 2">
    <name type="scientific">Brassica napus</name>
    <name type="common">Rape</name>
    <dbReference type="NCBI Taxonomy" id="3708"/>
    <lineage>
        <taxon>Eukaryota</taxon>
        <taxon>Viridiplantae</taxon>
        <taxon>Streptophyta</taxon>
        <taxon>Embryophyta</taxon>
        <taxon>Tracheophyta</taxon>
        <taxon>Spermatophyta</taxon>
        <taxon>Magnoliopsida</taxon>
        <taxon>eudicotyledons</taxon>
        <taxon>Gunneridae</taxon>
        <taxon>Pentapetalae</taxon>
        <taxon>rosids</taxon>
        <taxon>malvids</taxon>
        <taxon>Brassicales</taxon>
        <taxon>Brassicaceae</taxon>
        <taxon>Brassiceae</taxon>
        <taxon>Brassica</taxon>
    </lineage>
</organism>
<reference evidence="1 2" key="1">
    <citation type="submission" date="2021-05" db="EMBL/GenBank/DDBJ databases">
        <title>Genome Assembly of Synthetic Allotetraploid Brassica napus Reveals Homoeologous Exchanges between Subgenomes.</title>
        <authorList>
            <person name="Davis J.T."/>
        </authorList>
    </citation>
    <scope>NUCLEOTIDE SEQUENCE [LARGE SCALE GENOMIC DNA]</scope>
    <source>
        <strain evidence="2">cv. Da-Ae</strain>
        <tissue evidence="1">Seedling</tissue>
    </source>
</reference>
<accession>A0ABQ7ZHM0</accession>
<sequence length="153" mass="17522">TSSAIGFDTEEFEFLRNLTFGKIIVVDENQLFLSSPENPYACLCVSPLLSLDSSFCIVEMVIKMLKKRKIKGMETRINSFLLSSNYVNYILMNLWCTHGDGWLINFWLHPLLGDEIALRMSQVYIDAIQRVLIVVAHPFKEVVVQNLHVVVLI</sequence>
<protein>
    <submittedName>
        <fullName evidence="1">Uncharacterized protein</fullName>
    </submittedName>
</protein>
<dbReference type="Proteomes" id="UP000824890">
    <property type="component" value="Unassembled WGS sequence"/>
</dbReference>
<name>A0ABQ7ZHM0_BRANA</name>
<comment type="caution">
    <text evidence="1">The sequence shown here is derived from an EMBL/GenBank/DDBJ whole genome shotgun (WGS) entry which is preliminary data.</text>
</comment>